<gene>
    <name evidence="1" type="ORF">UBRO2_05552</name>
</gene>
<reference evidence="1" key="1">
    <citation type="submission" date="2018-08" db="EMBL/GenBank/DDBJ databases">
        <authorList>
            <person name="Guldener U."/>
        </authorList>
    </citation>
    <scope>NUCLEOTIDE SEQUENCE</scope>
    <source>
        <strain evidence="1">UB2</strain>
    </source>
</reference>
<name>A0A8H8QRQ6_9BASI</name>
<dbReference type="GO" id="GO:0005737">
    <property type="term" value="C:cytoplasm"/>
    <property type="evidence" value="ECO:0007669"/>
    <property type="project" value="TreeGrafter"/>
</dbReference>
<dbReference type="Proteomes" id="UP000658997">
    <property type="component" value="Unassembled WGS sequence"/>
</dbReference>
<dbReference type="Pfam" id="PF08520">
    <property type="entry name" value="Mitofissin"/>
    <property type="match status" value="1"/>
</dbReference>
<evidence type="ECO:0008006" key="3">
    <source>
        <dbReference type="Google" id="ProtNLM"/>
    </source>
</evidence>
<dbReference type="AlphaFoldDB" id="A0A8H8QRQ6"/>
<protein>
    <recommendedName>
        <fullName evidence="3">DUF1748-domain-containing protein</fullName>
    </recommendedName>
</protein>
<dbReference type="PANTHER" id="PTHR28075">
    <property type="entry name" value="CHROMOSOME 16, WHOLE GENOME SHOTGUN SEQUENCE"/>
    <property type="match status" value="1"/>
</dbReference>
<evidence type="ECO:0000313" key="1">
    <source>
        <dbReference type="EMBL" id="SYW84452.1"/>
    </source>
</evidence>
<keyword evidence="2" id="KW-1185">Reference proteome</keyword>
<comment type="caution">
    <text evidence="1">The sequence shown here is derived from an EMBL/GenBank/DDBJ whole genome shotgun (WGS) entry which is preliminary data.</text>
</comment>
<proteinExistence type="predicted"/>
<dbReference type="InterPro" id="IPR013726">
    <property type="entry name" value="Mitofissin"/>
</dbReference>
<evidence type="ECO:0000313" key="2">
    <source>
        <dbReference type="Proteomes" id="UP000658997"/>
    </source>
</evidence>
<dbReference type="EMBL" id="ULHB01000180">
    <property type="protein sequence ID" value="SYW84452.1"/>
    <property type="molecule type" value="Genomic_DNA"/>
</dbReference>
<dbReference type="PANTHER" id="PTHR28075:SF3">
    <property type="entry name" value="DUF1748-DOMAIN-CONTAINING PROTEIN"/>
    <property type="match status" value="1"/>
</dbReference>
<sequence length="150" mass="16024">MVIGRLMHYVGDALLISTVLAGIKRQTGLRPDIDRISEPTTKGLLEKYLGFGEFVFDSSVAAATASSLFQKDMLDRLQGPGASSPASDGKALTIGKTLMLDKSLSIELNSSALGHSLTRVLKTAISGHPKAALQRSYRFQSTAHLIPPTL</sequence>
<organism evidence="1 2">
    <name type="scientific">Ustilago bromivora</name>
    <dbReference type="NCBI Taxonomy" id="307758"/>
    <lineage>
        <taxon>Eukaryota</taxon>
        <taxon>Fungi</taxon>
        <taxon>Dikarya</taxon>
        <taxon>Basidiomycota</taxon>
        <taxon>Ustilaginomycotina</taxon>
        <taxon>Ustilaginomycetes</taxon>
        <taxon>Ustilaginales</taxon>
        <taxon>Ustilaginaceae</taxon>
        <taxon>Ustilago</taxon>
    </lineage>
</organism>
<accession>A0A8H8QRQ6</accession>